<dbReference type="EMBL" id="PKPP01002799">
    <property type="protein sequence ID" value="PWA73042.1"/>
    <property type="molecule type" value="Genomic_DNA"/>
</dbReference>
<dbReference type="InterPro" id="IPR025886">
    <property type="entry name" value="PP2-like"/>
</dbReference>
<dbReference type="AlphaFoldDB" id="A0A2U1NHP5"/>
<keyword evidence="3" id="KW-1185">Reference proteome</keyword>
<dbReference type="SUPFAM" id="SSF81383">
    <property type="entry name" value="F-box domain"/>
    <property type="match status" value="1"/>
</dbReference>
<evidence type="ECO:0000313" key="2">
    <source>
        <dbReference type="EMBL" id="PWA73042.1"/>
    </source>
</evidence>
<dbReference type="Proteomes" id="UP000245207">
    <property type="component" value="Unassembled WGS sequence"/>
</dbReference>
<dbReference type="Gene3D" id="1.20.1280.50">
    <property type="match status" value="1"/>
</dbReference>
<dbReference type="Pfam" id="PF14299">
    <property type="entry name" value="PP2"/>
    <property type="match status" value="1"/>
</dbReference>
<organism evidence="2 3">
    <name type="scientific">Artemisia annua</name>
    <name type="common">Sweet wormwood</name>
    <dbReference type="NCBI Taxonomy" id="35608"/>
    <lineage>
        <taxon>Eukaryota</taxon>
        <taxon>Viridiplantae</taxon>
        <taxon>Streptophyta</taxon>
        <taxon>Embryophyta</taxon>
        <taxon>Tracheophyta</taxon>
        <taxon>Spermatophyta</taxon>
        <taxon>Magnoliopsida</taxon>
        <taxon>eudicotyledons</taxon>
        <taxon>Gunneridae</taxon>
        <taxon>Pentapetalae</taxon>
        <taxon>asterids</taxon>
        <taxon>campanulids</taxon>
        <taxon>Asterales</taxon>
        <taxon>Asteraceae</taxon>
        <taxon>Asteroideae</taxon>
        <taxon>Anthemideae</taxon>
        <taxon>Artemisiinae</taxon>
        <taxon>Artemisia</taxon>
    </lineage>
</organism>
<dbReference type="InterPro" id="IPR036047">
    <property type="entry name" value="F-box-like_dom_sf"/>
</dbReference>
<feature type="domain" description="F-box" evidence="1">
    <location>
        <begin position="21"/>
        <end position="67"/>
    </location>
</feature>
<comment type="caution">
    <text evidence="2">The sequence shown here is derived from an EMBL/GenBank/DDBJ whole genome shotgun (WGS) entry which is preliminary data.</text>
</comment>
<name>A0A2U1NHP5_ARTAN</name>
<gene>
    <name evidence="2" type="ORF">CTI12_AA264670</name>
</gene>
<evidence type="ECO:0000313" key="3">
    <source>
        <dbReference type="Proteomes" id="UP000245207"/>
    </source>
</evidence>
<dbReference type="InterPro" id="IPR001810">
    <property type="entry name" value="F-box_dom"/>
</dbReference>
<dbReference type="PROSITE" id="PS50181">
    <property type="entry name" value="FBOX"/>
    <property type="match status" value="1"/>
</dbReference>
<sequence length="280" mass="31523">MSKKSSDTSHRPRMDEFNEAAASISVLPEGCISDILSLTSPRDASRAAAISKTFNTAADSDAVWEQFLPPDYRQVIARAVSPVVFETKKELYISLSDSNVILDRGTLGFKLDKDSGKKCYMLGAKDLSIAWHDDTRYWERGHVPESRFAEVAILREVWWLDICDIIPSVMLSPKSTYVAYLVFRITRNSMGLAVPAKTTVGFGGIRNERSYVYLKRPQAWAHDEARAHAAPTTRKDGWMEIELGEFYHDDGDEGEVEMKFQEHDSWKGGLIVEGIAIRPK</sequence>
<dbReference type="CDD" id="cd22162">
    <property type="entry name" value="F-box_AtSKIP3-like"/>
    <property type="match status" value="1"/>
</dbReference>
<protein>
    <submittedName>
        <fullName evidence="2">F-box domain, Phloem protein 2-like protein</fullName>
    </submittedName>
</protein>
<dbReference type="PANTHER" id="PTHR32278:SF61">
    <property type="entry name" value="F-BOX DOMAIN, PHLOEM PROTEIN 2-LIKE PROTEIN-RELATED"/>
    <property type="match status" value="1"/>
</dbReference>
<proteinExistence type="predicted"/>
<dbReference type="PANTHER" id="PTHR32278">
    <property type="entry name" value="F-BOX DOMAIN-CONTAINING PROTEIN"/>
    <property type="match status" value="1"/>
</dbReference>
<reference evidence="2 3" key="1">
    <citation type="journal article" date="2018" name="Mol. Plant">
        <title>The genome of Artemisia annua provides insight into the evolution of Asteraceae family and artemisinin biosynthesis.</title>
        <authorList>
            <person name="Shen Q."/>
            <person name="Zhang L."/>
            <person name="Liao Z."/>
            <person name="Wang S."/>
            <person name="Yan T."/>
            <person name="Shi P."/>
            <person name="Liu M."/>
            <person name="Fu X."/>
            <person name="Pan Q."/>
            <person name="Wang Y."/>
            <person name="Lv Z."/>
            <person name="Lu X."/>
            <person name="Zhang F."/>
            <person name="Jiang W."/>
            <person name="Ma Y."/>
            <person name="Chen M."/>
            <person name="Hao X."/>
            <person name="Li L."/>
            <person name="Tang Y."/>
            <person name="Lv G."/>
            <person name="Zhou Y."/>
            <person name="Sun X."/>
            <person name="Brodelius P.E."/>
            <person name="Rose J.K.C."/>
            <person name="Tang K."/>
        </authorList>
    </citation>
    <scope>NUCLEOTIDE SEQUENCE [LARGE SCALE GENOMIC DNA]</scope>
    <source>
        <strain evidence="3">cv. Huhao1</strain>
        <tissue evidence="2">Leaf</tissue>
    </source>
</reference>
<dbReference type="STRING" id="35608.A0A2U1NHP5"/>
<evidence type="ECO:0000259" key="1">
    <source>
        <dbReference type="PROSITE" id="PS50181"/>
    </source>
</evidence>
<accession>A0A2U1NHP5</accession>
<dbReference type="OrthoDB" id="1918565at2759"/>